<dbReference type="Pfam" id="PF00701">
    <property type="entry name" value="DHDPS"/>
    <property type="match status" value="1"/>
</dbReference>
<dbReference type="AlphaFoldDB" id="A0A7H2BLF8"/>
<dbReference type="GO" id="GO:0016829">
    <property type="term" value="F:lyase activity"/>
    <property type="evidence" value="ECO:0007669"/>
    <property type="project" value="UniProtKB-KW"/>
</dbReference>
<reference evidence="2 3" key="1">
    <citation type="submission" date="2020-09" db="EMBL/GenBank/DDBJ databases">
        <title>Investigation of environmental microbe.</title>
        <authorList>
            <person name="Ou Y."/>
            <person name="Kang Q."/>
        </authorList>
    </citation>
    <scope>NUCLEOTIDE SEQUENCE [LARGE SCALE GENOMIC DNA]</scope>
    <source>
        <strain evidence="2 3">KJZ-9</strain>
    </source>
</reference>
<dbReference type="CDD" id="cd00408">
    <property type="entry name" value="DHDPS-like"/>
    <property type="match status" value="1"/>
</dbReference>
<dbReference type="SUPFAM" id="SSF51569">
    <property type="entry name" value="Aldolase"/>
    <property type="match status" value="1"/>
</dbReference>
<evidence type="ECO:0000313" key="3">
    <source>
        <dbReference type="Proteomes" id="UP000516421"/>
    </source>
</evidence>
<keyword evidence="3" id="KW-1185">Reference proteome</keyword>
<evidence type="ECO:0000313" key="2">
    <source>
        <dbReference type="EMBL" id="QNV40504.1"/>
    </source>
</evidence>
<gene>
    <name evidence="2" type="ORF">IDM48_03570</name>
</gene>
<dbReference type="Gene3D" id="3.20.20.70">
    <property type="entry name" value="Aldolase class I"/>
    <property type="match status" value="1"/>
</dbReference>
<accession>A0A7H2BLF8</accession>
<dbReference type="EMBL" id="CP061538">
    <property type="protein sequence ID" value="QNV40504.1"/>
    <property type="molecule type" value="Genomic_DNA"/>
</dbReference>
<sequence length="107" mass="11490">MSLLLLTSALSLSPLFVSEIDQQSFVTLLERLEQSQVGSIVVLGSTGSYMYMSPTEREHAVVLAAETMQSKPLIVGVGDVATRQVLEHIKVAEQVEASAVLVAPVSY</sequence>
<keyword evidence="1" id="KW-0456">Lyase</keyword>
<proteinExistence type="predicted"/>
<dbReference type="KEGG" id="rama:IDM48_03570"/>
<dbReference type="InterPro" id="IPR002220">
    <property type="entry name" value="DapA-like"/>
</dbReference>
<dbReference type="Proteomes" id="UP000516421">
    <property type="component" value="Chromosome"/>
</dbReference>
<organism evidence="2 3">
    <name type="scientific">Rothia amarae</name>
    <dbReference type="NCBI Taxonomy" id="169480"/>
    <lineage>
        <taxon>Bacteria</taxon>
        <taxon>Bacillati</taxon>
        <taxon>Actinomycetota</taxon>
        <taxon>Actinomycetes</taxon>
        <taxon>Micrococcales</taxon>
        <taxon>Micrococcaceae</taxon>
        <taxon>Rothia</taxon>
    </lineage>
</organism>
<name>A0A7H2BLF8_9MICC</name>
<dbReference type="InterPro" id="IPR013785">
    <property type="entry name" value="Aldolase_TIM"/>
</dbReference>
<protein>
    <submittedName>
        <fullName evidence="2">Dihydrodipicolinate synthase family protein</fullName>
    </submittedName>
</protein>
<evidence type="ECO:0000256" key="1">
    <source>
        <dbReference type="ARBA" id="ARBA00023239"/>
    </source>
</evidence>